<dbReference type="PANTHER" id="PTHR34179">
    <property type="entry name" value="TUMOR PROTEIN P53-INDUCIBLE PROTEIN 13"/>
    <property type="match status" value="1"/>
</dbReference>
<dbReference type="Proteomes" id="UP001328107">
    <property type="component" value="Unassembled WGS sequence"/>
</dbReference>
<evidence type="ECO:0000313" key="4">
    <source>
        <dbReference type="Proteomes" id="UP001328107"/>
    </source>
</evidence>
<organism evidence="3 4">
    <name type="scientific">Pristionchus mayeri</name>
    <dbReference type="NCBI Taxonomy" id="1317129"/>
    <lineage>
        <taxon>Eukaryota</taxon>
        <taxon>Metazoa</taxon>
        <taxon>Ecdysozoa</taxon>
        <taxon>Nematoda</taxon>
        <taxon>Chromadorea</taxon>
        <taxon>Rhabditida</taxon>
        <taxon>Rhabditina</taxon>
        <taxon>Diplogasteromorpha</taxon>
        <taxon>Diplogasteroidea</taxon>
        <taxon>Neodiplogasteridae</taxon>
        <taxon>Pristionchus</taxon>
    </lineage>
</organism>
<evidence type="ECO:0000256" key="2">
    <source>
        <dbReference type="SAM" id="SignalP"/>
    </source>
</evidence>
<evidence type="ECO:0000256" key="1">
    <source>
        <dbReference type="SAM" id="MobiDB-lite"/>
    </source>
</evidence>
<dbReference type="Pfam" id="PF11303">
    <property type="entry name" value="DUF3105"/>
    <property type="match status" value="1"/>
</dbReference>
<dbReference type="AlphaFoldDB" id="A0AAN4ZLW7"/>
<gene>
    <name evidence="3" type="ORF">PMAYCL1PPCAC_11909</name>
</gene>
<protein>
    <submittedName>
        <fullName evidence="3">Uncharacterized protein</fullName>
    </submittedName>
</protein>
<feature type="compositionally biased region" description="Pro residues" evidence="1">
    <location>
        <begin position="243"/>
        <end position="253"/>
    </location>
</feature>
<dbReference type="GO" id="GO:0005737">
    <property type="term" value="C:cytoplasm"/>
    <property type="evidence" value="ECO:0007669"/>
    <property type="project" value="TreeGrafter"/>
</dbReference>
<dbReference type="InterPro" id="IPR021454">
    <property type="entry name" value="DUF3105"/>
</dbReference>
<reference evidence="4" key="1">
    <citation type="submission" date="2022-10" db="EMBL/GenBank/DDBJ databases">
        <title>Genome assembly of Pristionchus species.</title>
        <authorList>
            <person name="Yoshida K."/>
            <person name="Sommer R.J."/>
        </authorList>
    </citation>
    <scope>NUCLEOTIDE SEQUENCE [LARGE SCALE GENOMIC DNA]</scope>
    <source>
        <strain evidence="4">RS5460</strain>
    </source>
</reference>
<comment type="caution">
    <text evidence="3">The sequence shown here is derived from an EMBL/GenBank/DDBJ whole genome shotgun (WGS) entry which is preliminary data.</text>
</comment>
<evidence type="ECO:0000313" key="3">
    <source>
        <dbReference type="EMBL" id="GMR41714.1"/>
    </source>
</evidence>
<accession>A0AAN4ZLW7</accession>
<proteinExistence type="predicted"/>
<dbReference type="PANTHER" id="PTHR34179:SF1">
    <property type="entry name" value="TUMOR PROTEIN P53-INDUCIBLE PROTEIN 13"/>
    <property type="match status" value="1"/>
</dbReference>
<feature type="chain" id="PRO_5043018574" evidence="2">
    <location>
        <begin position="23"/>
        <end position="253"/>
    </location>
</feature>
<feature type="region of interest" description="Disordered" evidence="1">
    <location>
        <begin position="229"/>
        <end position="253"/>
    </location>
</feature>
<name>A0AAN4ZLW7_9BILA</name>
<sequence>MSSWPPFIVALLSLSFPLPVQSYMGAMMGVLNECDDGQQHLEVDWDPDDFSQFTCPTQWTYAVRDEVDEMYYALPDFNARKDVVGHKCMNETISYNDTIPLRGDHRPNWPVYGEYLYVPPQRWLHNLEHGSIILLYHPCVNEDELSKLRTLVTGCIYRHIITPSNKLTEERPLALVGWGARLTMSRVIEKNVVKFIRRHAHIAPEDISRNGKYSLHLIKPSRVITSKKDLQLCPSNPAMPDDPTVPPPPPEEE</sequence>
<dbReference type="EMBL" id="BTRK01000003">
    <property type="protein sequence ID" value="GMR41714.1"/>
    <property type="molecule type" value="Genomic_DNA"/>
</dbReference>
<keyword evidence="2" id="KW-0732">Signal</keyword>
<feature type="signal peptide" evidence="2">
    <location>
        <begin position="1"/>
        <end position="22"/>
    </location>
</feature>
<keyword evidence="4" id="KW-1185">Reference proteome</keyword>